<keyword evidence="3" id="KW-0805">Transcription regulation</keyword>
<dbReference type="InterPro" id="IPR000524">
    <property type="entry name" value="Tscrpt_reg_HTH_GntR"/>
</dbReference>
<dbReference type="HOGENOM" id="CLU_017584_0_1_6"/>
<dbReference type="KEGG" id="kps:KPNJ2_04204"/>
<dbReference type="Proteomes" id="UP000019586">
    <property type="component" value="Chromosome"/>
</dbReference>
<dbReference type="InterPro" id="IPR004839">
    <property type="entry name" value="Aminotransferase_I/II_large"/>
</dbReference>
<dbReference type="GO" id="GO:0003677">
    <property type="term" value="F:DNA binding"/>
    <property type="evidence" value="ECO:0007669"/>
    <property type="project" value="UniProtKB-KW"/>
</dbReference>
<dbReference type="InterPro" id="IPR015421">
    <property type="entry name" value="PyrdxlP-dep_Trfase_major"/>
</dbReference>
<dbReference type="PANTHER" id="PTHR46577:SF1">
    <property type="entry name" value="HTH-TYPE TRANSCRIPTIONAL REGULATORY PROTEIN GABR"/>
    <property type="match status" value="1"/>
</dbReference>
<keyword evidence="4" id="KW-0238">DNA-binding</keyword>
<dbReference type="CDD" id="cd00609">
    <property type="entry name" value="AAT_like"/>
    <property type="match status" value="1"/>
</dbReference>
<dbReference type="InterPro" id="IPR015424">
    <property type="entry name" value="PyrdxlP-dep_Trfase"/>
</dbReference>
<accession>W8UM48</accession>
<dbReference type="CDD" id="cd07377">
    <property type="entry name" value="WHTH_GntR"/>
    <property type="match status" value="1"/>
</dbReference>
<dbReference type="InterPro" id="IPR036390">
    <property type="entry name" value="WH_DNA-bd_sf"/>
</dbReference>
<protein>
    <submittedName>
        <fullName evidence="7">Transcriptional regulator</fullName>
    </submittedName>
</protein>
<dbReference type="Pfam" id="PF00155">
    <property type="entry name" value="Aminotran_1_2"/>
    <property type="match status" value="1"/>
</dbReference>
<dbReference type="SMART" id="SM00345">
    <property type="entry name" value="HTH_GNTR"/>
    <property type="match status" value="1"/>
</dbReference>
<keyword evidence="2" id="KW-0663">Pyridoxal phosphate</keyword>
<dbReference type="EMBL" id="CP006918">
    <property type="protein sequence ID" value="AHM80984.1"/>
    <property type="molecule type" value="Genomic_DNA"/>
</dbReference>
<feature type="domain" description="HTH gntR-type" evidence="6">
    <location>
        <begin position="36"/>
        <end position="103"/>
    </location>
</feature>
<dbReference type="Gene3D" id="3.40.640.10">
    <property type="entry name" value="Type I PLP-dependent aspartate aminotransferase-like (Major domain)"/>
    <property type="match status" value="1"/>
</dbReference>
<dbReference type="PATRIC" id="fig|1420013.3.peg.3955"/>
<proteinExistence type="inferred from homology"/>
<name>W8UM48_KLEPN</name>
<evidence type="ECO:0000313" key="7">
    <source>
        <dbReference type="EMBL" id="AHM80984.1"/>
    </source>
</evidence>
<evidence type="ECO:0000256" key="5">
    <source>
        <dbReference type="ARBA" id="ARBA00023163"/>
    </source>
</evidence>
<dbReference type="GO" id="GO:0030170">
    <property type="term" value="F:pyridoxal phosphate binding"/>
    <property type="evidence" value="ECO:0007669"/>
    <property type="project" value="InterPro"/>
</dbReference>
<evidence type="ECO:0000256" key="1">
    <source>
        <dbReference type="ARBA" id="ARBA00005384"/>
    </source>
</evidence>
<dbReference type="SUPFAM" id="SSF46785">
    <property type="entry name" value="Winged helix' DNA-binding domain"/>
    <property type="match status" value="1"/>
</dbReference>
<sequence>MPLEYVFMGPRGGNMNIPDEGFFTLLTQGMRNRTVETLQRALYHTLRDAILQGTLTARCRLPGSRVMAERLHLSRNTVNAALEQLALEGYLTRSRQGTQVAPLASCRQEAGQMPPVVLPERLQRLPAAMRRDSPTLAFTPGMPAVNYFPLPLWRRLMDNVLREDGSALLGYGEAAGDPLLREAIARHLALSRGIRCDIRQIVITEGALEGVNLCASLLTNPGDSVWLEEPGYLGARSGFQRAGLRVRGMAVDDEGMCIANGVAEPPRLIFTSPSHQYPCGSIMSAGRRLALVEYARRHGAWIVEDDYDSEFRHSGEPIPAMLGMVPDAPVVYLGTFSKTLFPALRIGFMVMPPALADAAQDAIGALLRGGHRAEQRALASFIEKGHYARHLAAMRRLYRKRQQQLREALAQEITVPCDVLGGGGGMHLTVAMEGVNDRTLAQQARQFQLAPAALSHFYLDPQRARSGLVLGYGNTSASRYLPALRTLNRLIAQHRRA</sequence>
<evidence type="ECO:0000259" key="6">
    <source>
        <dbReference type="PROSITE" id="PS50949"/>
    </source>
</evidence>
<dbReference type="InterPro" id="IPR036388">
    <property type="entry name" value="WH-like_DNA-bd_sf"/>
</dbReference>
<reference evidence="7 8" key="1">
    <citation type="journal article" date="2014" name="Proc. Natl. Acad. Sci. U.S.A.">
        <title>Molecular dissection of the evolution of carbapenem-resistant multilocus sequence type 258 Klebsiella pneumoniae.</title>
        <authorList>
            <person name="Deleo F.R."/>
            <person name="Chen L."/>
            <person name="Porcella S.F."/>
            <person name="Martens C.A."/>
            <person name="Kobayashi S.D."/>
            <person name="Porter A.R."/>
            <person name="Chavda K.D."/>
            <person name="Jacobs M.R."/>
            <person name="Mathema B."/>
            <person name="Olsen R.J."/>
            <person name="Bonomo R.A."/>
            <person name="Musser J.M."/>
            <person name="Kreiswirth B.N."/>
        </authorList>
    </citation>
    <scope>NUCLEOTIDE SEQUENCE [LARGE SCALE GENOMIC DNA]</scope>
    <source>
        <strain evidence="7">30684/NJST258_2</strain>
    </source>
</reference>
<dbReference type="Pfam" id="PF00392">
    <property type="entry name" value="GntR"/>
    <property type="match status" value="1"/>
</dbReference>
<dbReference type="PROSITE" id="PS50949">
    <property type="entry name" value="HTH_GNTR"/>
    <property type="match status" value="1"/>
</dbReference>
<dbReference type="SUPFAM" id="SSF53383">
    <property type="entry name" value="PLP-dependent transferases"/>
    <property type="match status" value="1"/>
</dbReference>
<dbReference type="GO" id="GO:0003700">
    <property type="term" value="F:DNA-binding transcription factor activity"/>
    <property type="evidence" value="ECO:0007669"/>
    <property type="project" value="InterPro"/>
</dbReference>
<evidence type="ECO:0000256" key="2">
    <source>
        <dbReference type="ARBA" id="ARBA00022898"/>
    </source>
</evidence>
<evidence type="ECO:0000256" key="3">
    <source>
        <dbReference type="ARBA" id="ARBA00023015"/>
    </source>
</evidence>
<dbReference type="PRINTS" id="PR00035">
    <property type="entry name" value="HTHGNTR"/>
</dbReference>
<evidence type="ECO:0000313" key="8">
    <source>
        <dbReference type="Proteomes" id="UP000019586"/>
    </source>
</evidence>
<organism evidence="7 8">
    <name type="scientific">Klebsiella pneumoniae 30684/NJST258_2</name>
    <dbReference type="NCBI Taxonomy" id="1420013"/>
    <lineage>
        <taxon>Bacteria</taxon>
        <taxon>Pseudomonadati</taxon>
        <taxon>Pseudomonadota</taxon>
        <taxon>Gammaproteobacteria</taxon>
        <taxon>Enterobacterales</taxon>
        <taxon>Enterobacteriaceae</taxon>
        <taxon>Klebsiella/Raoultella group</taxon>
        <taxon>Klebsiella</taxon>
        <taxon>Klebsiella pneumoniae complex</taxon>
    </lineage>
</organism>
<comment type="similarity">
    <text evidence="1">In the C-terminal section; belongs to the class-I pyridoxal-phosphate-dependent aminotransferase family.</text>
</comment>
<gene>
    <name evidence="7" type="ORF">KPNJ2_04204</name>
</gene>
<dbReference type="AlphaFoldDB" id="W8UM48"/>
<dbReference type="InterPro" id="IPR051446">
    <property type="entry name" value="HTH_trans_reg/aminotransferase"/>
</dbReference>
<dbReference type="PANTHER" id="PTHR46577">
    <property type="entry name" value="HTH-TYPE TRANSCRIPTIONAL REGULATORY PROTEIN GABR"/>
    <property type="match status" value="1"/>
</dbReference>
<dbReference type="Gene3D" id="1.10.10.10">
    <property type="entry name" value="Winged helix-like DNA-binding domain superfamily/Winged helix DNA-binding domain"/>
    <property type="match status" value="1"/>
</dbReference>
<keyword evidence="5" id="KW-0804">Transcription</keyword>
<evidence type="ECO:0000256" key="4">
    <source>
        <dbReference type="ARBA" id="ARBA00023125"/>
    </source>
</evidence>